<name>A0A9W9XY37_9EURO</name>
<reference evidence="2" key="2">
    <citation type="journal article" date="2023" name="IMA Fungus">
        <title>Comparative genomic study of the Penicillium genus elucidates a diverse pangenome and 15 lateral gene transfer events.</title>
        <authorList>
            <person name="Petersen C."/>
            <person name="Sorensen T."/>
            <person name="Nielsen M.R."/>
            <person name="Sondergaard T.E."/>
            <person name="Sorensen J.L."/>
            <person name="Fitzpatrick D.A."/>
            <person name="Frisvad J.C."/>
            <person name="Nielsen K.L."/>
        </authorList>
    </citation>
    <scope>NUCLEOTIDE SEQUENCE</scope>
    <source>
        <strain evidence="2">IBT 29495</strain>
    </source>
</reference>
<evidence type="ECO:0008006" key="4">
    <source>
        <dbReference type="Google" id="ProtNLM"/>
    </source>
</evidence>
<feature type="region of interest" description="Disordered" evidence="1">
    <location>
        <begin position="62"/>
        <end position="84"/>
    </location>
</feature>
<dbReference type="OrthoDB" id="437457at2759"/>
<evidence type="ECO:0000313" key="2">
    <source>
        <dbReference type="EMBL" id="KAJ5512276.1"/>
    </source>
</evidence>
<feature type="compositionally biased region" description="Low complexity" evidence="1">
    <location>
        <begin position="16"/>
        <end position="33"/>
    </location>
</feature>
<dbReference type="Proteomes" id="UP001149954">
    <property type="component" value="Unassembled WGS sequence"/>
</dbReference>
<accession>A0A9W9XY37</accession>
<evidence type="ECO:0000256" key="1">
    <source>
        <dbReference type="SAM" id="MobiDB-lite"/>
    </source>
</evidence>
<dbReference type="EMBL" id="JAPWDS010000002">
    <property type="protein sequence ID" value="KAJ5512276.1"/>
    <property type="molecule type" value="Genomic_DNA"/>
</dbReference>
<keyword evidence="3" id="KW-1185">Reference proteome</keyword>
<gene>
    <name evidence="2" type="ORF">N7463_001828</name>
</gene>
<proteinExistence type="predicted"/>
<reference evidence="2" key="1">
    <citation type="submission" date="2022-12" db="EMBL/GenBank/DDBJ databases">
        <authorList>
            <person name="Petersen C."/>
        </authorList>
    </citation>
    <scope>NUCLEOTIDE SEQUENCE</scope>
    <source>
        <strain evidence="2">IBT 29495</strain>
    </source>
</reference>
<sequence>MPTKNPTPSDFPSELTVTVTPAPTSPSQSTSPAPNILILLHGLGDTAASFIKFAQAIRLPRNNYRHSPRHSPTPLRPGRLSLGR</sequence>
<feature type="compositionally biased region" description="Polar residues" evidence="1">
    <location>
        <begin position="1"/>
        <end position="10"/>
    </location>
</feature>
<organism evidence="2 3">
    <name type="scientific">Penicillium fimorum</name>
    <dbReference type="NCBI Taxonomy" id="1882269"/>
    <lineage>
        <taxon>Eukaryota</taxon>
        <taxon>Fungi</taxon>
        <taxon>Dikarya</taxon>
        <taxon>Ascomycota</taxon>
        <taxon>Pezizomycotina</taxon>
        <taxon>Eurotiomycetes</taxon>
        <taxon>Eurotiomycetidae</taxon>
        <taxon>Eurotiales</taxon>
        <taxon>Aspergillaceae</taxon>
        <taxon>Penicillium</taxon>
    </lineage>
</organism>
<feature type="region of interest" description="Disordered" evidence="1">
    <location>
        <begin position="1"/>
        <end position="33"/>
    </location>
</feature>
<protein>
    <recommendedName>
        <fullName evidence="4">Phospholipase/carboxylesterase/thioesterase domain-containing protein</fullName>
    </recommendedName>
</protein>
<dbReference type="AlphaFoldDB" id="A0A9W9XY37"/>
<evidence type="ECO:0000313" key="3">
    <source>
        <dbReference type="Proteomes" id="UP001149954"/>
    </source>
</evidence>
<comment type="caution">
    <text evidence="2">The sequence shown here is derived from an EMBL/GenBank/DDBJ whole genome shotgun (WGS) entry which is preliminary data.</text>
</comment>